<dbReference type="STRING" id="206665.SAMN04488516_102204"/>
<dbReference type="SUPFAM" id="SSF160443">
    <property type="entry name" value="SMR domain-like"/>
    <property type="match status" value="1"/>
</dbReference>
<accession>A0A1H0BKD8</accession>
<evidence type="ECO:0000259" key="2">
    <source>
        <dbReference type="PROSITE" id="PS50828"/>
    </source>
</evidence>
<protein>
    <submittedName>
        <fullName evidence="3">DNA-nicking endonuclease, Smr domain</fullName>
    </submittedName>
</protein>
<keyword evidence="3" id="KW-0255">Endonuclease</keyword>
<dbReference type="PANTHER" id="PTHR35562:SF2">
    <property type="entry name" value="DNA ENDONUCLEASE SMRA-RELATED"/>
    <property type="match status" value="1"/>
</dbReference>
<proteinExistence type="predicted"/>
<dbReference type="OrthoDB" id="9808881at2"/>
<keyword evidence="3" id="KW-0378">Hydrolase</keyword>
<feature type="domain" description="Smr" evidence="2">
    <location>
        <begin position="114"/>
        <end position="198"/>
    </location>
</feature>
<dbReference type="Gene3D" id="3.30.1370.110">
    <property type="match status" value="1"/>
</dbReference>
<dbReference type="GO" id="GO:0004519">
    <property type="term" value="F:endonuclease activity"/>
    <property type="evidence" value="ECO:0007669"/>
    <property type="project" value="UniProtKB-KW"/>
</dbReference>
<dbReference type="AlphaFoldDB" id="A0A1H0BKD8"/>
<gene>
    <name evidence="3" type="ORF">SAMN04488516_102204</name>
</gene>
<name>A0A1H0BKD8_9BACT</name>
<dbReference type="Pfam" id="PF01713">
    <property type="entry name" value="Smr"/>
    <property type="match status" value="1"/>
</dbReference>
<dbReference type="SMART" id="SM00463">
    <property type="entry name" value="SMR"/>
    <property type="match status" value="1"/>
</dbReference>
<dbReference type="EMBL" id="FNIN01000002">
    <property type="protein sequence ID" value="SDN46119.1"/>
    <property type="molecule type" value="Genomic_DNA"/>
</dbReference>
<evidence type="ECO:0000313" key="4">
    <source>
        <dbReference type="Proteomes" id="UP000199602"/>
    </source>
</evidence>
<reference evidence="3 4" key="1">
    <citation type="submission" date="2016-10" db="EMBL/GenBank/DDBJ databases">
        <authorList>
            <person name="de Groot N.N."/>
        </authorList>
    </citation>
    <scope>NUCLEOTIDE SEQUENCE [LARGE SCALE GENOMIC DNA]</scope>
    <source>
        <strain evidence="3 4">DSM 15269</strain>
    </source>
</reference>
<dbReference type="PROSITE" id="PS50828">
    <property type="entry name" value="SMR"/>
    <property type="match status" value="1"/>
</dbReference>
<organism evidence="3 4">
    <name type="scientific">Desulfonauticus submarinus</name>
    <dbReference type="NCBI Taxonomy" id="206665"/>
    <lineage>
        <taxon>Bacteria</taxon>
        <taxon>Pseudomonadati</taxon>
        <taxon>Thermodesulfobacteriota</taxon>
        <taxon>Desulfovibrionia</taxon>
        <taxon>Desulfovibrionales</taxon>
        <taxon>Desulfonauticaceae</taxon>
        <taxon>Desulfonauticus</taxon>
    </lineage>
</organism>
<dbReference type="InterPro" id="IPR036063">
    <property type="entry name" value="Smr_dom_sf"/>
</dbReference>
<keyword evidence="4" id="KW-1185">Reference proteome</keyword>
<keyword evidence="3" id="KW-0540">Nuclease</keyword>
<feature type="compositionally biased region" description="Basic and acidic residues" evidence="1">
    <location>
        <begin position="8"/>
        <end position="26"/>
    </location>
</feature>
<dbReference type="PANTHER" id="PTHR35562">
    <property type="entry name" value="DNA ENDONUCLEASE SMRA-RELATED"/>
    <property type="match status" value="1"/>
</dbReference>
<dbReference type="RefSeq" id="WP_092063423.1">
    <property type="nucleotide sequence ID" value="NZ_FNIN01000002.1"/>
</dbReference>
<feature type="region of interest" description="Disordered" evidence="1">
    <location>
        <begin position="1"/>
        <end position="26"/>
    </location>
</feature>
<sequence length="218" mass="25339">MHNPFKKLPKDQFPEKREKPKIKESSLKEEDMDLFWQAVSDVKPLNKKGPEVVEKKPKSSFKKDKDSALEKFLNGNFEFKVEYTDEYLQGVVKGVNERILNKLRNGGFSVEAYLDLHGFTVDDANFTLLKFIRDNYLQNKRCLLVVTGRGINSPLGIGILKREVQNWLTREPLKRIVLAFCSALPRHGGAGAIYVLLRKYKKSRGKIIWERYLYPEKF</sequence>
<evidence type="ECO:0000313" key="3">
    <source>
        <dbReference type="EMBL" id="SDN46119.1"/>
    </source>
</evidence>
<dbReference type="InterPro" id="IPR002625">
    <property type="entry name" value="Smr_dom"/>
</dbReference>
<dbReference type="Proteomes" id="UP000199602">
    <property type="component" value="Unassembled WGS sequence"/>
</dbReference>
<evidence type="ECO:0000256" key="1">
    <source>
        <dbReference type="SAM" id="MobiDB-lite"/>
    </source>
</evidence>